<evidence type="ECO:0000313" key="3">
    <source>
        <dbReference type="Proteomes" id="UP000663844"/>
    </source>
</evidence>
<accession>A0A820PFL6</accession>
<comment type="caution">
    <text evidence="2">The sequence shown here is derived from an EMBL/GenBank/DDBJ whole genome shotgun (WGS) entry which is preliminary data.</text>
</comment>
<evidence type="ECO:0000256" key="1">
    <source>
        <dbReference type="SAM" id="MobiDB-lite"/>
    </source>
</evidence>
<sequence length="23" mass="2484">MASNENNDEKPNLRPTKRIAAGG</sequence>
<name>A0A820PFL6_9BILA</name>
<feature type="non-terminal residue" evidence="2">
    <location>
        <position position="23"/>
    </location>
</feature>
<gene>
    <name evidence="2" type="ORF">OXD698_LOCUS51725</name>
</gene>
<evidence type="ECO:0000313" key="2">
    <source>
        <dbReference type="EMBL" id="CAF4405738.1"/>
    </source>
</evidence>
<organism evidence="2 3">
    <name type="scientific">Adineta steineri</name>
    <dbReference type="NCBI Taxonomy" id="433720"/>
    <lineage>
        <taxon>Eukaryota</taxon>
        <taxon>Metazoa</taxon>
        <taxon>Spiralia</taxon>
        <taxon>Gnathifera</taxon>
        <taxon>Rotifera</taxon>
        <taxon>Eurotatoria</taxon>
        <taxon>Bdelloidea</taxon>
        <taxon>Adinetida</taxon>
        <taxon>Adinetidae</taxon>
        <taxon>Adineta</taxon>
    </lineage>
</organism>
<dbReference type="EMBL" id="CAJOAZ010026961">
    <property type="protein sequence ID" value="CAF4405738.1"/>
    <property type="molecule type" value="Genomic_DNA"/>
</dbReference>
<feature type="region of interest" description="Disordered" evidence="1">
    <location>
        <begin position="1"/>
        <end position="23"/>
    </location>
</feature>
<dbReference type="Proteomes" id="UP000663844">
    <property type="component" value="Unassembled WGS sequence"/>
</dbReference>
<reference evidence="2" key="1">
    <citation type="submission" date="2021-02" db="EMBL/GenBank/DDBJ databases">
        <authorList>
            <person name="Nowell W R."/>
        </authorList>
    </citation>
    <scope>NUCLEOTIDE SEQUENCE</scope>
</reference>
<protein>
    <submittedName>
        <fullName evidence="2">Uncharacterized protein</fullName>
    </submittedName>
</protein>
<proteinExistence type="predicted"/>
<dbReference type="AlphaFoldDB" id="A0A820PFL6"/>